<evidence type="ECO:0000313" key="1">
    <source>
        <dbReference type="EMBL" id="MPM87049.1"/>
    </source>
</evidence>
<dbReference type="AlphaFoldDB" id="A0A645DCU2"/>
<dbReference type="EMBL" id="VSSQ01034957">
    <property type="protein sequence ID" value="MPM87049.1"/>
    <property type="molecule type" value="Genomic_DNA"/>
</dbReference>
<sequence>MVVLPQLLEARIRIGVHQLEVTLSLHAQTEALDFVRNHLRTTNQDRTRHALIQHGLHRPQHLLGLTPGKDDALGCALGGDKHRLHQHAGVPHEVVQLATVGIPVGDRTRCHTGRHRRLGDSRCNLDDQARIEGFRDNVLGAKLLVIAQGGDGFCRGQLHLFGDIFGFHHQSALEDAGEDQDIVDLVGVIAAAGGDDVSPASLCVLRHDLRRGVGHREDHGLLRHGGNHLGRHDIRRGYADKYVFALDDLAQRAALAVLVGHLGHSCLRGVHPFLALFQSAHLIHQHQVTGSHLQYQLGDGNAGGAGAVDHDADILPLFAGYFQRVDQAGDHHDGRAVLVIVKYGDVQLRLQPPLDLKAARR</sequence>
<gene>
    <name evidence="1" type="ORF">SDC9_134142</name>
</gene>
<organism evidence="1">
    <name type="scientific">bioreactor metagenome</name>
    <dbReference type="NCBI Taxonomy" id="1076179"/>
    <lineage>
        <taxon>unclassified sequences</taxon>
        <taxon>metagenomes</taxon>
        <taxon>ecological metagenomes</taxon>
    </lineage>
</organism>
<proteinExistence type="predicted"/>
<protein>
    <submittedName>
        <fullName evidence="1">Uncharacterized protein</fullName>
    </submittedName>
</protein>
<reference evidence="1" key="1">
    <citation type="submission" date="2019-08" db="EMBL/GenBank/DDBJ databases">
        <authorList>
            <person name="Kucharzyk K."/>
            <person name="Murdoch R.W."/>
            <person name="Higgins S."/>
            <person name="Loffler F."/>
        </authorList>
    </citation>
    <scope>NUCLEOTIDE SEQUENCE</scope>
</reference>
<name>A0A645DCU2_9ZZZZ</name>
<comment type="caution">
    <text evidence="1">The sequence shown here is derived from an EMBL/GenBank/DDBJ whole genome shotgun (WGS) entry which is preliminary data.</text>
</comment>
<accession>A0A645DCU2</accession>